<dbReference type="GO" id="GO:0004565">
    <property type="term" value="F:beta-galactosidase activity"/>
    <property type="evidence" value="ECO:0007669"/>
    <property type="project" value="InterPro"/>
</dbReference>
<gene>
    <name evidence="2" type="ORF">ATY31_04655</name>
</gene>
<evidence type="ECO:0000259" key="1">
    <source>
        <dbReference type="Pfam" id="PF08533"/>
    </source>
</evidence>
<dbReference type="AlphaFoldDB" id="A0A2S3YTT4"/>
<dbReference type="Gene3D" id="2.60.40.1180">
    <property type="entry name" value="Golgi alpha-mannosidase II"/>
    <property type="match status" value="1"/>
</dbReference>
<accession>A0A2S3YTT4</accession>
<feature type="domain" description="Beta-galactosidase C-terminal" evidence="1">
    <location>
        <begin position="5"/>
        <end position="60"/>
    </location>
</feature>
<name>A0A2S3YTT4_9HYPH</name>
<dbReference type="GO" id="GO:0006012">
    <property type="term" value="P:galactose metabolic process"/>
    <property type="evidence" value="ECO:0007669"/>
    <property type="project" value="InterPro"/>
</dbReference>
<dbReference type="Proteomes" id="UP000237511">
    <property type="component" value="Unassembled WGS sequence"/>
</dbReference>
<dbReference type="Pfam" id="PF08533">
    <property type="entry name" value="Glyco_hydro_42C"/>
    <property type="match status" value="1"/>
</dbReference>
<comment type="caution">
    <text evidence="2">The sequence shown here is derived from an EMBL/GenBank/DDBJ whole genome shotgun (WGS) entry which is preliminary data.</text>
</comment>
<evidence type="ECO:0000313" key="3">
    <source>
        <dbReference type="Proteomes" id="UP000237511"/>
    </source>
</evidence>
<dbReference type="EMBL" id="LODU01000006">
    <property type="protein sequence ID" value="POH35044.1"/>
    <property type="molecule type" value="Genomic_DNA"/>
</dbReference>
<proteinExistence type="predicted"/>
<reference evidence="2 3" key="1">
    <citation type="journal article" date="2014" name="Syst. Appl. Microbiol.">
        <title>Microsymbionts of Phaseolus vulgaris in acid and alkaline soils of Mexico.</title>
        <authorList>
            <person name="Verastegui-Valdes M.M."/>
            <person name="Zhang Y.J."/>
            <person name="Rivera-Orduna F.N."/>
            <person name="Cheng H.P."/>
            <person name="Sui X.H."/>
            <person name="Wang E.T."/>
        </authorList>
    </citation>
    <scope>NUCLEOTIDE SEQUENCE [LARGE SCALE GENOMIC DNA]</scope>
    <source>
        <strain evidence="2 3">FG01</strain>
    </source>
</reference>
<organism evidence="2 3">
    <name type="scientific">Sinorhizobium americanum</name>
    <dbReference type="NCBI Taxonomy" id="194963"/>
    <lineage>
        <taxon>Bacteria</taxon>
        <taxon>Pseudomonadati</taxon>
        <taxon>Pseudomonadota</taxon>
        <taxon>Alphaproteobacteria</taxon>
        <taxon>Hyphomicrobiales</taxon>
        <taxon>Rhizobiaceae</taxon>
        <taxon>Sinorhizobium/Ensifer group</taxon>
        <taxon>Sinorhizobium</taxon>
    </lineage>
</organism>
<protein>
    <recommendedName>
        <fullName evidence="1">Beta-galactosidase C-terminal domain-containing protein</fullName>
    </recommendedName>
</protein>
<sequence>MPPAVEVVLREAENRKLLFLLNCDAEPVEVTSLPAGIELLSGDPVNEALRLQPYGCTVIRLR</sequence>
<dbReference type="SUPFAM" id="SSF51011">
    <property type="entry name" value="Glycosyl hydrolase domain"/>
    <property type="match status" value="1"/>
</dbReference>
<dbReference type="InterPro" id="IPR013739">
    <property type="entry name" value="Beta_galactosidase_C"/>
</dbReference>
<evidence type="ECO:0000313" key="2">
    <source>
        <dbReference type="EMBL" id="POH35044.1"/>
    </source>
</evidence>
<dbReference type="InterPro" id="IPR013780">
    <property type="entry name" value="Glyco_hydro_b"/>
</dbReference>